<accession>A0A0A8X6J6</accession>
<evidence type="ECO:0000313" key="3">
    <source>
        <dbReference type="Proteomes" id="UP000031014"/>
    </source>
</evidence>
<dbReference type="AlphaFoldDB" id="A0A0A8X6J6"/>
<comment type="caution">
    <text evidence="2">The sequence shown here is derived from an EMBL/GenBank/DDBJ whole genome shotgun (WGS) entry which is preliminary data.</text>
</comment>
<protein>
    <recommendedName>
        <fullName evidence="1">Dimethylamine monooxygenase subunit DmmA-like C-terminal domain-containing protein</fullName>
    </recommendedName>
</protein>
<organism evidence="2 3">
    <name type="scientific">Mesobacillus selenatarsenatis (strain DSM 18680 / JCM 14380 / FERM P-15431 / SF-1)</name>
    <dbReference type="NCBI Taxonomy" id="1321606"/>
    <lineage>
        <taxon>Bacteria</taxon>
        <taxon>Bacillati</taxon>
        <taxon>Bacillota</taxon>
        <taxon>Bacilli</taxon>
        <taxon>Bacillales</taxon>
        <taxon>Bacillaceae</taxon>
        <taxon>Mesobacillus</taxon>
    </lineage>
</organism>
<evidence type="ECO:0000259" key="1">
    <source>
        <dbReference type="Pfam" id="PF22289"/>
    </source>
</evidence>
<dbReference type="Pfam" id="PF22289">
    <property type="entry name" value="DmmA-like_C"/>
    <property type="match status" value="1"/>
</dbReference>
<dbReference type="NCBIfam" id="NF041259">
    <property type="entry name" value="mono_DmmA_fam"/>
    <property type="match status" value="1"/>
</dbReference>
<dbReference type="Proteomes" id="UP000031014">
    <property type="component" value="Unassembled WGS sequence"/>
</dbReference>
<reference evidence="2 3" key="1">
    <citation type="submission" date="2013-06" db="EMBL/GenBank/DDBJ databases">
        <title>Whole genome shotgun sequence of Bacillus selenatarsenatis SF-1.</title>
        <authorList>
            <person name="Kuroda M."/>
            <person name="Sei K."/>
            <person name="Yamashita M."/>
            <person name="Ike M."/>
        </authorList>
    </citation>
    <scope>NUCLEOTIDE SEQUENCE [LARGE SCALE GENOMIC DNA]</scope>
    <source>
        <strain evidence="2 3">SF-1</strain>
    </source>
</reference>
<dbReference type="OrthoDB" id="2867625at2"/>
<dbReference type="STRING" id="1321606.SAMD00020551_3695"/>
<dbReference type="EMBL" id="BASE01000085">
    <property type="protein sequence ID" value="GAM15538.1"/>
    <property type="molecule type" value="Genomic_DNA"/>
</dbReference>
<dbReference type="InterPro" id="IPR048037">
    <property type="entry name" value="DmmA-like_C"/>
</dbReference>
<sequence>MFSYVEGKRKLLFCTDSEVDRNLYILVRQALDENVTFEFHILEEESEESFVNQWFHKQKMGAYLYISGKEDFVKRIKDVAMMAGFTEHDMQSLINGPVKKKLICCTCHGVNEVSDQTHVVCVHCGQELEVSDHYSRRLDAYLGYVTIK</sequence>
<gene>
    <name evidence="2" type="ORF">SAMD00020551_3695</name>
</gene>
<evidence type="ECO:0000313" key="2">
    <source>
        <dbReference type="EMBL" id="GAM15538.1"/>
    </source>
</evidence>
<keyword evidence="3" id="KW-1185">Reference proteome</keyword>
<name>A0A0A8X6J6_MESS1</name>
<dbReference type="RefSeq" id="WP_052442225.1">
    <property type="nucleotide sequence ID" value="NZ_BASE01000085.1"/>
</dbReference>
<proteinExistence type="predicted"/>
<feature type="domain" description="Dimethylamine monooxygenase subunit DmmA-like C-terminal" evidence="1">
    <location>
        <begin position="102"/>
        <end position="143"/>
    </location>
</feature>